<proteinExistence type="predicted"/>
<dbReference type="EMBL" id="JBHTJI010000001">
    <property type="protein sequence ID" value="MFD0988731.1"/>
    <property type="molecule type" value="Genomic_DNA"/>
</dbReference>
<dbReference type="InterPro" id="IPR025347">
    <property type="entry name" value="DUF4251"/>
</dbReference>
<organism evidence="1 2">
    <name type="scientific">Mariniflexile jejuense</name>
    <dbReference type="NCBI Taxonomy" id="1173582"/>
    <lineage>
        <taxon>Bacteria</taxon>
        <taxon>Pseudomonadati</taxon>
        <taxon>Bacteroidota</taxon>
        <taxon>Flavobacteriia</taxon>
        <taxon>Flavobacteriales</taxon>
        <taxon>Flavobacteriaceae</taxon>
        <taxon>Mariniflexile</taxon>
    </lineage>
</organism>
<keyword evidence="2" id="KW-1185">Reference proteome</keyword>
<dbReference type="Pfam" id="PF14059">
    <property type="entry name" value="DUF4251"/>
    <property type="match status" value="1"/>
</dbReference>
<accession>A0ABW3JFZ7</accession>
<sequence length="183" mass="20427">MKFFYLFLSLSFLTIVSCKSQKTVITQAELDGFKTMVNSQHFFIESSWAYPLNTNAMQQVLNSGLLQPGNSSGNISLVGNYNFLKVAGDSVTSHLPYYGERRMQVAYGGTDSAIEFNGIVKNYKVQQNKDASYTISFEAKSNTENFNVYIKLFSNNKSDIILTSASRNSISYSGEVKPTKPLE</sequence>
<protein>
    <submittedName>
        <fullName evidence="1">DUF4251 domain-containing protein</fullName>
    </submittedName>
</protein>
<evidence type="ECO:0000313" key="2">
    <source>
        <dbReference type="Proteomes" id="UP001597061"/>
    </source>
</evidence>
<gene>
    <name evidence="1" type="ORF">ACFQ1R_01365</name>
</gene>
<reference evidence="2" key="1">
    <citation type="journal article" date="2019" name="Int. J. Syst. Evol. Microbiol.">
        <title>The Global Catalogue of Microorganisms (GCM) 10K type strain sequencing project: providing services to taxonomists for standard genome sequencing and annotation.</title>
        <authorList>
            <consortium name="The Broad Institute Genomics Platform"/>
            <consortium name="The Broad Institute Genome Sequencing Center for Infectious Disease"/>
            <person name="Wu L."/>
            <person name="Ma J."/>
        </authorList>
    </citation>
    <scope>NUCLEOTIDE SEQUENCE [LARGE SCALE GENOMIC DNA]</scope>
    <source>
        <strain evidence="2">CCUG 62414</strain>
    </source>
</reference>
<dbReference type="Gene3D" id="2.40.128.410">
    <property type="match status" value="1"/>
</dbReference>
<dbReference type="RefSeq" id="WP_379924301.1">
    <property type="nucleotide sequence ID" value="NZ_JBHTJI010000001.1"/>
</dbReference>
<evidence type="ECO:0000313" key="1">
    <source>
        <dbReference type="EMBL" id="MFD0988731.1"/>
    </source>
</evidence>
<comment type="caution">
    <text evidence="1">The sequence shown here is derived from an EMBL/GenBank/DDBJ whole genome shotgun (WGS) entry which is preliminary data.</text>
</comment>
<dbReference type="PROSITE" id="PS51257">
    <property type="entry name" value="PROKAR_LIPOPROTEIN"/>
    <property type="match status" value="1"/>
</dbReference>
<name>A0ABW3JFZ7_9FLAO</name>
<dbReference type="Proteomes" id="UP001597061">
    <property type="component" value="Unassembled WGS sequence"/>
</dbReference>